<dbReference type="PANTHER" id="PTHR30572">
    <property type="entry name" value="MEMBRANE COMPONENT OF TRANSPORTER-RELATED"/>
    <property type="match status" value="1"/>
</dbReference>
<name>A0A2V3DTH6_9MICC</name>
<dbReference type="GO" id="GO:0022857">
    <property type="term" value="F:transmembrane transporter activity"/>
    <property type="evidence" value="ECO:0007669"/>
    <property type="project" value="TreeGrafter"/>
</dbReference>
<comment type="subcellular location">
    <subcellularLocation>
        <location evidence="1">Cell membrane</location>
        <topology evidence="1">Multi-pass membrane protein</topology>
    </subcellularLocation>
</comment>
<dbReference type="GO" id="GO:0005886">
    <property type="term" value="C:plasma membrane"/>
    <property type="evidence" value="ECO:0007669"/>
    <property type="project" value="UniProtKB-SubCell"/>
</dbReference>
<organism evidence="8 9">
    <name type="scientific">Arthrobacter psychrochitiniphilus</name>
    <dbReference type="NCBI Taxonomy" id="291045"/>
    <lineage>
        <taxon>Bacteria</taxon>
        <taxon>Bacillati</taxon>
        <taxon>Actinomycetota</taxon>
        <taxon>Actinomycetes</taxon>
        <taxon>Micrococcales</taxon>
        <taxon>Micrococcaceae</taxon>
        <taxon>Arthrobacter</taxon>
    </lineage>
</organism>
<protein>
    <recommendedName>
        <fullName evidence="7">ABC3 transporter permease C-terminal domain-containing protein</fullName>
    </recommendedName>
</protein>
<evidence type="ECO:0000256" key="6">
    <source>
        <dbReference type="ARBA" id="ARBA00038076"/>
    </source>
</evidence>
<evidence type="ECO:0000256" key="2">
    <source>
        <dbReference type="ARBA" id="ARBA00022475"/>
    </source>
</evidence>
<evidence type="ECO:0000256" key="1">
    <source>
        <dbReference type="ARBA" id="ARBA00004651"/>
    </source>
</evidence>
<accession>A0A2V3DTH6</accession>
<dbReference type="InterPro" id="IPR050250">
    <property type="entry name" value="Macrolide_Exporter_MacB"/>
</dbReference>
<evidence type="ECO:0000259" key="7">
    <source>
        <dbReference type="Pfam" id="PF02687"/>
    </source>
</evidence>
<keyword evidence="3" id="KW-0812">Transmembrane</keyword>
<dbReference type="Proteomes" id="UP000246303">
    <property type="component" value="Unassembled WGS sequence"/>
</dbReference>
<evidence type="ECO:0000256" key="5">
    <source>
        <dbReference type="ARBA" id="ARBA00023136"/>
    </source>
</evidence>
<proteinExistence type="inferred from homology"/>
<dbReference type="OrthoDB" id="4847440at2"/>
<gene>
    <name evidence="8" type="ORF">CVS29_03585</name>
</gene>
<keyword evidence="5" id="KW-0472">Membrane</keyword>
<dbReference type="PANTHER" id="PTHR30572:SF4">
    <property type="entry name" value="ABC TRANSPORTER PERMEASE YTRF"/>
    <property type="match status" value="1"/>
</dbReference>
<dbReference type="AlphaFoldDB" id="A0A2V3DTH6"/>
<sequence length="974" mass="101246">MALDLKPVKGGGQHRLKVALKMAWRDIRRHRGRSALIVALIALPIFAMSFAATAGMSTMPTNAETVTTQLGQTQGRLGTLGAQNAKAIQSIGGDTGYGGWHGGGEPDPNFVPTAPMDAVPAGFTVLPWHSTTVHTAVGKAQVEVNTTVTDVLNPAFKGKYTLLDGAAPATASQALATRGLLERFDLALGDELTTSAGTFAIVGTIRPEGQGDGESYLFLTPEQLSAALTQNLGPATAYLVGERALRWDDAKELNAQGVVLSSRSLILDPPSKAELGADAEILQNGWRSSAMVQMFLMGGLIGVLALLEVGLLAGAAFAVGARKQQRDLALLAASGAESSMVRTTVTASGLWLGLAGGVIGAVLGTIAAVITVLVVRNQGLTIFTGLHLMWLPALGLILVGVVAGLVAAMVPARAVAKQATLSALKSGRTADAPSKWGTRIGGGLLLLSATLMAASSIATIFLGGNDTQYLWAPWLAGAVVVGAVLLVFALIFMTGRLIELLTTRTSWLPLPLRLAARDAARNRGRTVPAVAAVLAAATLSGALMVGTASTMADASDKYTWQANLNQSVLLLNYVDYNYVDVGGGAMSSNAATMVTVDAEDANTLLKEALGAGVRTQLLRGVPDTSKCEIDQQNEQMKSPGQELKPTVACPRWLLAEPVGNSCELGKDWKPVNLDHWRCTGALADSGNIRNLPTFVVGGEAELAALLGRAPSAEARKTLATGGMVLANKVYLQPDDTATVISYDPSDEENFQGYDPTSPDTNYMRHQWKALTSHSIPAVVDAPEKPLPYFGIMSPDAAAAAGMPVSDQALLATIPEPLAPAERDQVQSAMTPVLDQNGYMNFETGPATNMAIILWVIVIGGALITLSAAGITAGLALADGRNDHATLASVGADTKLRKAISGSQMLMTALLGTVLGVIAGAIPTVVVLSQQRGAAIVVPWLQLGALAVLVPLFGAGAAWVLTKGKLPLTRRQTLA</sequence>
<dbReference type="RefSeq" id="WP_110104991.1">
    <property type="nucleotide sequence ID" value="NZ_JACBZZ010000001.1"/>
</dbReference>
<keyword evidence="2" id="KW-1003">Cell membrane</keyword>
<dbReference type="EMBL" id="QHLZ01000002">
    <property type="protein sequence ID" value="PXA66678.1"/>
    <property type="molecule type" value="Genomic_DNA"/>
</dbReference>
<evidence type="ECO:0000313" key="9">
    <source>
        <dbReference type="Proteomes" id="UP000246303"/>
    </source>
</evidence>
<evidence type="ECO:0000256" key="3">
    <source>
        <dbReference type="ARBA" id="ARBA00022692"/>
    </source>
</evidence>
<dbReference type="InterPro" id="IPR003838">
    <property type="entry name" value="ABC3_permease_C"/>
</dbReference>
<keyword evidence="4" id="KW-1133">Transmembrane helix</keyword>
<comment type="similarity">
    <text evidence="6">Belongs to the ABC-4 integral membrane protein family.</text>
</comment>
<dbReference type="Pfam" id="PF02687">
    <property type="entry name" value="FtsX"/>
    <property type="match status" value="1"/>
</dbReference>
<comment type="caution">
    <text evidence="8">The sequence shown here is derived from an EMBL/GenBank/DDBJ whole genome shotgun (WGS) entry which is preliminary data.</text>
</comment>
<feature type="domain" description="ABC3 transporter permease C-terminal" evidence="7">
    <location>
        <begin position="300"/>
        <end position="418"/>
    </location>
</feature>
<evidence type="ECO:0000313" key="8">
    <source>
        <dbReference type="EMBL" id="PXA66678.1"/>
    </source>
</evidence>
<reference evidence="8 9" key="1">
    <citation type="submission" date="2018-05" db="EMBL/GenBank/DDBJ databases">
        <title>Genetic diversity of glacier-inhabiting Cryobacterium bacteria in China and description of Cryobacterium mengkeensis sp. nov. and Arthrobacter glacialis sp. nov.</title>
        <authorList>
            <person name="Liu Q."/>
            <person name="Xin Y.-H."/>
        </authorList>
    </citation>
    <scope>NUCLEOTIDE SEQUENCE [LARGE SCALE GENOMIC DNA]</scope>
    <source>
        <strain evidence="8 9">GP3</strain>
    </source>
</reference>
<keyword evidence="9" id="KW-1185">Reference proteome</keyword>
<evidence type="ECO:0000256" key="4">
    <source>
        <dbReference type="ARBA" id="ARBA00022989"/>
    </source>
</evidence>